<dbReference type="RefSeq" id="WP_246778679.1">
    <property type="nucleotide sequence ID" value="NZ_JACIGM010000014.1"/>
</dbReference>
<dbReference type="PANTHER" id="PTHR43377">
    <property type="entry name" value="BILIVERDIN REDUCTASE A"/>
    <property type="match status" value="1"/>
</dbReference>
<gene>
    <name evidence="3" type="ORF">GGE12_005538</name>
</gene>
<dbReference type="AlphaFoldDB" id="A0A7W6WHE5"/>
<dbReference type="InterPro" id="IPR000683">
    <property type="entry name" value="Gfo/Idh/MocA-like_OxRdtase_N"/>
</dbReference>
<dbReference type="PANTHER" id="PTHR43377:SF1">
    <property type="entry name" value="BILIVERDIN REDUCTASE A"/>
    <property type="match status" value="1"/>
</dbReference>
<reference evidence="3 4" key="1">
    <citation type="submission" date="2020-08" db="EMBL/GenBank/DDBJ databases">
        <title>Genomic Encyclopedia of Type Strains, Phase IV (KMG-V): Genome sequencing to study the core and pangenomes of soil and plant-associated prokaryotes.</title>
        <authorList>
            <person name="Whitman W."/>
        </authorList>
    </citation>
    <scope>NUCLEOTIDE SEQUENCE [LARGE SCALE GENOMIC DNA]</scope>
    <source>
        <strain evidence="3 4">SEMIA 402</strain>
    </source>
</reference>
<dbReference type="Gene3D" id="3.30.360.10">
    <property type="entry name" value="Dihydrodipicolinate Reductase, domain 2"/>
    <property type="match status" value="1"/>
</dbReference>
<dbReference type="SUPFAM" id="SSF55347">
    <property type="entry name" value="Glyceraldehyde-3-phosphate dehydrogenase-like, C-terminal domain"/>
    <property type="match status" value="1"/>
</dbReference>
<dbReference type="GO" id="GO:0000166">
    <property type="term" value="F:nucleotide binding"/>
    <property type="evidence" value="ECO:0007669"/>
    <property type="project" value="InterPro"/>
</dbReference>
<evidence type="ECO:0000313" key="4">
    <source>
        <dbReference type="Proteomes" id="UP000533641"/>
    </source>
</evidence>
<dbReference type="Gene3D" id="3.40.50.720">
    <property type="entry name" value="NAD(P)-binding Rossmann-like Domain"/>
    <property type="match status" value="1"/>
</dbReference>
<dbReference type="InterPro" id="IPR051450">
    <property type="entry name" value="Gfo/Idh/MocA_Oxidoreductases"/>
</dbReference>
<evidence type="ECO:0000313" key="3">
    <source>
        <dbReference type="EMBL" id="MBB4277729.1"/>
    </source>
</evidence>
<dbReference type="Pfam" id="PF01408">
    <property type="entry name" value="GFO_IDH_MocA"/>
    <property type="match status" value="1"/>
</dbReference>
<evidence type="ECO:0000259" key="1">
    <source>
        <dbReference type="Pfam" id="PF01408"/>
    </source>
</evidence>
<feature type="domain" description="Gfo/Idh/MocA-like oxidoreductase N-terminal" evidence="1">
    <location>
        <begin position="25"/>
        <end position="147"/>
    </location>
</feature>
<protein>
    <submittedName>
        <fullName evidence="3">Putative dehydrogenase</fullName>
    </submittedName>
</protein>
<comment type="caution">
    <text evidence="3">The sequence shown here is derived from an EMBL/GenBank/DDBJ whole genome shotgun (WGS) entry which is preliminary data.</text>
</comment>
<dbReference type="EMBL" id="JACIGM010000014">
    <property type="protein sequence ID" value="MBB4277729.1"/>
    <property type="molecule type" value="Genomic_DNA"/>
</dbReference>
<proteinExistence type="predicted"/>
<dbReference type="Pfam" id="PF02894">
    <property type="entry name" value="GFO_IDH_MocA_C"/>
    <property type="match status" value="1"/>
</dbReference>
<feature type="domain" description="Gfo/Idh/MocA-like oxidoreductase C-terminal" evidence="2">
    <location>
        <begin position="162"/>
        <end position="366"/>
    </location>
</feature>
<evidence type="ECO:0000259" key="2">
    <source>
        <dbReference type="Pfam" id="PF02894"/>
    </source>
</evidence>
<dbReference type="InterPro" id="IPR036291">
    <property type="entry name" value="NAD(P)-bd_dom_sf"/>
</dbReference>
<name>A0A7W6WHE5_9HYPH</name>
<dbReference type="SUPFAM" id="SSF51735">
    <property type="entry name" value="NAD(P)-binding Rossmann-fold domains"/>
    <property type="match status" value="1"/>
</dbReference>
<dbReference type="Proteomes" id="UP000533641">
    <property type="component" value="Unassembled WGS sequence"/>
</dbReference>
<organism evidence="3 4">
    <name type="scientific">Rhizobium mongolense</name>
    <dbReference type="NCBI Taxonomy" id="57676"/>
    <lineage>
        <taxon>Bacteria</taxon>
        <taxon>Pseudomonadati</taxon>
        <taxon>Pseudomonadota</taxon>
        <taxon>Alphaproteobacteria</taxon>
        <taxon>Hyphomicrobiales</taxon>
        <taxon>Rhizobiaceae</taxon>
        <taxon>Rhizobium/Agrobacterium group</taxon>
        <taxon>Rhizobium</taxon>
    </lineage>
</organism>
<dbReference type="InterPro" id="IPR004104">
    <property type="entry name" value="Gfo/Idh/MocA-like_OxRdtase_C"/>
</dbReference>
<sequence>MSAKTGFNTLSPRLHSKGDQSMTYKVLHIGAGGFGTDWCNTFLPENVVDGTVEVVGIVDINPEALENGRKHLRLTNEQCFTSADVAFRTVNADFCTIVVPPAFHEAIVDLALARGMNILSEKPIADTMEASVRIAHKAKAAGLKMAVTMSHRFDQDKSTLRALVSDNALGRINTVSCRFADDRRVYDTWGRFRHEMVHPMLIEGAVHHLDIIADLAGAPCTSIYARTWKPEWAEYRGDTDVIVVMDFANGARGVYEGSSAHATGLNVWGCEYFRVDAASGTAILDHREIEVFHRDSKRVEQQNRQGKGQQVSLVAGEKWQNSLLIEQFCAWMDGGPPMATNVEDNLQSVALVFSAIESARLDEPVRVQEFLQSFTKSVSMKAK</sequence>
<accession>A0A7W6WHE5</accession>